<dbReference type="Pfam" id="PF09243">
    <property type="entry name" value="Rsm22"/>
    <property type="match status" value="1"/>
</dbReference>
<gene>
    <name evidence="8" type="ORF">B4U79_04402</name>
</gene>
<dbReference type="InterPro" id="IPR029063">
    <property type="entry name" value="SAM-dependent_MTases_sf"/>
</dbReference>
<evidence type="ECO:0000256" key="1">
    <source>
        <dbReference type="ARBA" id="ARBA00004173"/>
    </source>
</evidence>
<keyword evidence="5" id="KW-0411">Iron-sulfur</keyword>
<dbReference type="PANTHER" id="PTHR13184:SF5">
    <property type="entry name" value="METHYLTRANSFERASE-LIKE PROTEIN 17, MITOCHONDRIAL"/>
    <property type="match status" value="1"/>
</dbReference>
<dbReference type="STRING" id="1965070.A0A3S3S1A4"/>
<comment type="subcellular location">
    <subcellularLocation>
        <location evidence="1">Mitochondrion</location>
    </subcellularLocation>
</comment>
<dbReference type="Proteomes" id="UP000285301">
    <property type="component" value="Unassembled WGS sequence"/>
</dbReference>
<dbReference type="InterPro" id="IPR052571">
    <property type="entry name" value="Mt_RNA_Methyltransferase"/>
</dbReference>
<keyword evidence="8" id="KW-0808">Transferase</keyword>
<protein>
    <submittedName>
        <fullName evidence="8">Methyltransferase-like protein 17: mitochondrial</fullName>
    </submittedName>
</protein>
<dbReference type="GO" id="GO:0006412">
    <property type="term" value="P:translation"/>
    <property type="evidence" value="ECO:0007669"/>
    <property type="project" value="InterPro"/>
</dbReference>
<evidence type="ECO:0000256" key="4">
    <source>
        <dbReference type="ARBA" id="ARBA00023004"/>
    </source>
</evidence>
<sequence>MKLGSSKDNDYTEYNSVLYLATRLVPNYAATLSIFDGIKKDDPTFKPQTLFDFGSGVGTTMWAANQVWPNSLSEHFNVDASEHMNDTSRLLLQIGRERNPLLYNGVFYRQFLPVSSVVKYDLVVSAFSLLELPNSAARVHVIENLWHKTQDMLVFIEHGNISGFAAILEARNFILQKTGHDVTTTFHVKPIDTEVEDRKPENAPTSHIIAPCPHHYPCPRLFTGGSVLCNFQVPYMPLNYGQEKIEIMKERFSYIVLRKGQEPVKEKPNWPRVVEPIRKNGGHVACKMCCADGKLHPVTFTKSKHKGEKTHIEI</sequence>
<keyword evidence="9" id="KW-1185">Reference proteome</keyword>
<name>A0A3S3S1A4_9ACAR</name>
<dbReference type="GO" id="GO:0003735">
    <property type="term" value="F:structural constituent of ribosome"/>
    <property type="evidence" value="ECO:0007669"/>
    <property type="project" value="TreeGrafter"/>
</dbReference>
<evidence type="ECO:0000256" key="7">
    <source>
        <dbReference type="ARBA" id="ARBA00045681"/>
    </source>
</evidence>
<evidence type="ECO:0000313" key="9">
    <source>
        <dbReference type="Proteomes" id="UP000285301"/>
    </source>
</evidence>
<keyword evidence="4" id="KW-0408">Iron</keyword>
<evidence type="ECO:0000256" key="6">
    <source>
        <dbReference type="ARBA" id="ARBA00023128"/>
    </source>
</evidence>
<reference evidence="8 9" key="1">
    <citation type="journal article" date="2018" name="Gigascience">
        <title>Genomes of trombidid mites reveal novel predicted allergens and laterally-transferred genes associated with secondary metabolism.</title>
        <authorList>
            <person name="Dong X."/>
            <person name="Chaisiri K."/>
            <person name="Xia D."/>
            <person name="Armstrong S.D."/>
            <person name="Fang Y."/>
            <person name="Donnelly M.J."/>
            <person name="Kadowaki T."/>
            <person name="McGarry J.W."/>
            <person name="Darby A.C."/>
            <person name="Makepeace B.L."/>
        </authorList>
    </citation>
    <scope>NUCLEOTIDE SEQUENCE [LARGE SCALE GENOMIC DNA]</scope>
    <source>
        <strain evidence="8">UoL-WK</strain>
    </source>
</reference>
<dbReference type="GO" id="GO:0008168">
    <property type="term" value="F:methyltransferase activity"/>
    <property type="evidence" value="ECO:0007669"/>
    <property type="project" value="UniProtKB-KW"/>
</dbReference>
<dbReference type="EMBL" id="NCKU01002693">
    <property type="protein sequence ID" value="RWS09006.1"/>
    <property type="molecule type" value="Genomic_DNA"/>
</dbReference>
<dbReference type="SUPFAM" id="SSF53335">
    <property type="entry name" value="S-adenosyl-L-methionine-dependent methyltransferases"/>
    <property type="match status" value="1"/>
</dbReference>
<keyword evidence="3" id="KW-0809">Transit peptide</keyword>
<keyword evidence="6" id="KW-0496">Mitochondrion</keyword>
<dbReference type="GO" id="GO:0051536">
    <property type="term" value="F:iron-sulfur cluster binding"/>
    <property type="evidence" value="ECO:0007669"/>
    <property type="project" value="UniProtKB-KW"/>
</dbReference>
<evidence type="ECO:0000313" key="8">
    <source>
        <dbReference type="EMBL" id="RWS09006.1"/>
    </source>
</evidence>
<organism evidence="8 9">
    <name type="scientific">Dinothrombium tinctorium</name>
    <dbReference type="NCBI Taxonomy" id="1965070"/>
    <lineage>
        <taxon>Eukaryota</taxon>
        <taxon>Metazoa</taxon>
        <taxon>Ecdysozoa</taxon>
        <taxon>Arthropoda</taxon>
        <taxon>Chelicerata</taxon>
        <taxon>Arachnida</taxon>
        <taxon>Acari</taxon>
        <taxon>Acariformes</taxon>
        <taxon>Trombidiformes</taxon>
        <taxon>Prostigmata</taxon>
        <taxon>Anystina</taxon>
        <taxon>Parasitengona</taxon>
        <taxon>Trombidioidea</taxon>
        <taxon>Trombidiidae</taxon>
        <taxon>Dinothrombium</taxon>
    </lineage>
</organism>
<comment type="function">
    <text evidence="7">Mitochondrial ribosome (mitoribosome) assembly factor. Binds at the interface of the head and body domains of the mitochondrial small ribosomal subunit (mt-SSU), occluding the mRNA channel and preventing compaction of the head domain towards the body. Probable inactive methyltransferase: retains the characteristic folding and ability to bind S-adenosyl-L-methionine, but it probably lost its methyltransferase activity.</text>
</comment>
<keyword evidence="8" id="KW-0489">Methyltransferase</keyword>
<dbReference type="AlphaFoldDB" id="A0A3S3S1A4"/>
<proteinExistence type="predicted"/>
<evidence type="ECO:0000256" key="2">
    <source>
        <dbReference type="ARBA" id="ARBA00022723"/>
    </source>
</evidence>
<dbReference type="InterPro" id="IPR015324">
    <property type="entry name" value="Ribosomal_Rsm22-like"/>
</dbReference>
<dbReference type="GO" id="GO:0046872">
    <property type="term" value="F:metal ion binding"/>
    <property type="evidence" value="ECO:0007669"/>
    <property type="project" value="UniProtKB-KW"/>
</dbReference>
<evidence type="ECO:0000256" key="5">
    <source>
        <dbReference type="ARBA" id="ARBA00023014"/>
    </source>
</evidence>
<dbReference type="GO" id="GO:0032259">
    <property type="term" value="P:methylation"/>
    <property type="evidence" value="ECO:0007669"/>
    <property type="project" value="UniProtKB-KW"/>
</dbReference>
<evidence type="ECO:0000256" key="3">
    <source>
        <dbReference type="ARBA" id="ARBA00022946"/>
    </source>
</evidence>
<dbReference type="OrthoDB" id="421327at2759"/>
<dbReference type="GO" id="GO:0005763">
    <property type="term" value="C:mitochondrial small ribosomal subunit"/>
    <property type="evidence" value="ECO:0007669"/>
    <property type="project" value="TreeGrafter"/>
</dbReference>
<keyword evidence="2" id="KW-0479">Metal-binding</keyword>
<comment type="caution">
    <text evidence="8">The sequence shown here is derived from an EMBL/GenBank/DDBJ whole genome shotgun (WGS) entry which is preliminary data.</text>
</comment>
<dbReference type="PANTHER" id="PTHR13184">
    <property type="entry name" value="37S RIBOSOMAL PROTEIN S22"/>
    <property type="match status" value="1"/>
</dbReference>
<accession>A0A3S3S1A4</accession>